<dbReference type="KEGG" id="vg:26646873"/>
<dbReference type="OrthoDB" id="10160at10239"/>
<evidence type="ECO:0000313" key="1">
    <source>
        <dbReference type="EMBL" id="CEK40791.1"/>
    </source>
</evidence>
<dbReference type="Proteomes" id="UP000030736">
    <property type="component" value="Segment"/>
</dbReference>
<keyword evidence="2" id="KW-1185">Reference proteome</keyword>
<protein>
    <submittedName>
        <fullName evidence="1">Uncharacterized protein</fullName>
    </submittedName>
</protein>
<dbReference type="EMBL" id="LN681541">
    <property type="protein sequence ID" value="CEK40791.1"/>
    <property type="molecule type" value="Genomic_DNA"/>
</dbReference>
<name>A0A0A8WJU0_9CAUD</name>
<evidence type="ECO:0000313" key="2">
    <source>
        <dbReference type="Proteomes" id="UP000030736"/>
    </source>
</evidence>
<organism evidence="1 2">
    <name type="scientific">Clostridium phage phiMMP01</name>
    <dbReference type="NCBI Taxonomy" id="1582156"/>
    <lineage>
        <taxon>Viruses</taxon>
        <taxon>Duplodnaviria</taxon>
        <taxon>Heunggongvirae</taxon>
        <taxon>Uroviricota</taxon>
        <taxon>Caudoviricetes</taxon>
        <taxon>Yongloolinvirus</taxon>
        <taxon>Yongloolinvirus MMP01</taxon>
    </lineage>
</organism>
<dbReference type="RefSeq" id="YP_009206155.1">
    <property type="nucleotide sequence ID" value="NC_028883.1"/>
</dbReference>
<sequence>MAYENGTNLVAYFPNCIKKYEKDNKIFEKTILLLNLYMQMPTWPHCIHEFKAKANEILGEDPEFIGEYGIKLKDFYNEGENVNISQNFKNDLYTFSNSTYDILDNSYIQRINPIGLYSISSLARENDFILKLFRNDKKSLELELSKSEIQSIIEHLESMIEEE</sequence>
<accession>A0A0A8WJU0</accession>
<gene>
    <name evidence="1" type="ORF">PHIMMP01_20037</name>
</gene>
<proteinExistence type="predicted"/>
<dbReference type="GeneID" id="26646873"/>
<reference evidence="1 2" key="1">
    <citation type="submission" date="2014-12" db="EMBL/GenBank/DDBJ databases">
        <title>Whole Genome Sequence and Molecular Characterization of Siphoviridae / Myoviridae Phage Infecting Clostridium difficile.</title>
        <authorList>
            <person name="Monot M."/>
        </authorList>
    </citation>
    <scope>NUCLEOTIDE SEQUENCE [LARGE SCALE GENOMIC DNA]</scope>
</reference>